<dbReference type="AlphaFoldDB" id="A0A180G2V7"/>
<reference evidence="3 4" key="3">
    <citation type="journal article" date="2017" name="G3 (Bethesda)">
        <title>Comparative analysis highlights variable genome content of wheat rusts and divergence of the mating loci.</title>
        <authorList>
            <person name="Cuomo C.A."/>
            <person name="Bakkeren G."/>
            <person name="Khalil H.B."/>
            <person name="Panwar V."/>
            <person name="Joly D."/>
            <person name="Linning R."/>
            <person name="Sakthikumar S."/>
            <person name="Song X."/>
            <person name="Adiconis X."/>
            <person name="Fan L."/>
            <person name="Goldberg J.M."/>
            <person name="Levin J.Z."/>
            <person name="Young S."/>
            <person name="Zeng Q."/>
            <person name="Anikster Y."/>
            <person name="Bruce M."/>
            <person name="Wang M."/>
            <person name="Yin C."/>
            <person name="McCallum B."/>
            <person name="Szabo L.J."/>
            <person name="Hulbert S."/>
            <person name="Chen X."/>
            <person name="Fellers J.P."/>
        </authorList>
    </citation>
    <scope>NUCLEOTIDE SEQUENCE</scope>
    <source>
        <strain evidence="4">Isolate 1-1 / race 1 (BBBD)</strain>
        <strain evidence="3">isolate 1-1 / race 1 (BBBD)</strain>
    </source>
</reference>
<name>A0A180G2V7_PUCT1</name>
<evidence type="ECO:0000313" key="4">
    <source>
        <dbReference type="Proteomes" id="UP000005240"/>
    </source>
</evidence>
<reference evidence="3" key="4">
    <citation type="submission" date="2025-05" db="UniProtKB">
        <authorList>
            <consortium name="EnsemblFungi"/>
        </authorList>
    </citation>
    <scope>IDENTIFICATION</scope>
    <source>
        <strain evidence="3">isolate 1-1 / race 1 (BBBD)</strain>
    </source>
</reference>
<dbReference type="EMBL" id="ADAS02001545">
    <property type="protein sequence ID" value="OAV86163.1"/>
    <property type="molecule type" value="Genomic_DNA"/>
</dbReference>
<reference evidence="2" key="1">
    <citation type="submission" date="2009-11" db="EMBL/GenBank/DDBJ databases">
        <authorList>
            <consortium name="The Broad Institute Genome Sequencing Platform"/>
            <person name="Ward D."/>
            <person name="Feldgarden M."/>
            <person name="Earl A."/>
            <person name="Young S.K."/>
            <person name="Zeng Q."/>
            <person name="Koehrsen M."/>
            <person name="Alvarado L."/>
            <person name="Berlin A."/>
            <person name="Bochicchio J."/>
            <person name="Borenstein D."/>
            <person name="Chapman S.B."/>
            <person name="Chen Z."/>
            <person name="Engels R."/>
            <person name="Freedman E."/>
            <person name="Gellesch M."/>
            <person name="Goldberg J."/>
            <person name="Griggs A."/>
            <person name="Gujja S."/>
            <person name="Heilman E."/>
            <person name="Heiman D."/>
            <person name="Hepburn T."/>
            <person name="Howarth C."/>
            <person name="Jen D."/>
            <person name="Larson L."/>
            <person name="Lewis B."/>
            <person name="Mehta T."/>
            <person name="Park D."/>
            <person name="Pearson M."/>
            <person name="Roberts A."/>
            <person name="Saif S."/>
            <person name="Shea T."/>
            <person name="Shenoy N."/>
            <person name="Sisk P."/>
            <person name="Stolte C."/>
            <person name="Sykes S."/>
            <person name="Thomson T."/>
            <person name="Walk T."/>
            <person name="White J."/>
            <person name="Yandava C."/>
            <person name="Izard J."/>
            <person name="Baranova O.V."/>
            <person name="Blanton J.M."/>
            <person name="Tanner A.C."/>
            <person name="Dewhirst F.E."/>
            <person name="Haas B."/>
            <person name="Nusbaum C."/>
            <person name="Birren B."/>
        </authorList>
    </citation>
    <scope>NUCLEOTIDE SEQUENCE [LARGE SCALE GENOMIC DNA]</scope>
    <source>
        <strain evidence="2">1-1 BBBD Race 1</strain>
    </source>
</reference>
<reference evidence="2" key="2">
    <citation type="submission" date="2016-05" db="EMBL/GenBank/DDBJ databases">
        <title>Comparative analysis highlights variable genome content of wheat rusts and divergence of the mating loci.</title>
        <authorList>
            <person name="Cuomo C.A."/>
            <person name="Bakkeren G."/>
            <person name="Szabo L."/>
            <person name="Khalil H."/>
            <person name="Joly D."/>
            <person name="Goldberg J."/>
            <person name="Young S."/>
            <person name="Zeng Q."/>
            <person name="Fellers J."/>
        </authorList>
    </citation>
    <scope>NUCLEOTIDE SEQUENCE [LARGE SCALE GENOMIC DNA]</scope>
    <source>
        <strain evidence="2">1-1 BBBD Race 1</strain>
    </source>
</reference>
<protein>
    <submittedName>
        <fullName evidence="2 3">Uncharacterized protein</fullName>
    </submittedName>
</protein>
<sequence length="300" mass="33867">MPSHLESPLKASPSMSKPPRPAQLTADYIFYIKLSDLNNIICTSQDILPHSDKWRKIIPKLPIRPLVMDIVSLTWTEFQTTILRHVADDSNSVYQLVLSLHDAKKIKWVASITNPAGDLVTAQIFGAADFANFAESAYKTSPGRGRMDLSLIMANPSEDVQVQDQDQGAEKAIDARKRSLHYSFESPDAKRNTGPADRSSRPVFPVRYESELDKEVEVLNPQTGRSVQGHKPSPTVQRPLTPVQRPPTPSTMQPPACLELERYDMETFLHYAHIDPNDKYTQGRLWAHGIVHWLFFSQLK</sequence>
<evidence type="ECO:0000313" key="3">
    <source>
        <dbReference type="EnsemblFungi" id="PTTG_12769-t43_1-p1"/>
    </source>
</evidence>
<evidence type="ECO:0000256" key="1">
    <source>
        <dbReference type="SAM" id="MobiDB-lite"/>
    </source>
</evidence>
<dbReference type="Proteomes" id="UP000005240">
    <property type="component" value="Unassembled WGS sequence"/>
</dbReference>
<dbReference type="VEuPathDB" id="FungiDB:PTTG_12769"/>
<keyword evidence="4" id="KW-1185">Reference proteome</keyword>
<proteinExistence type="predicted"/>
<feature type="region of interest" description="Disordered" evidence="1">
    <location>
        <begin position="176"/>
        <end position="203"/>
    </location>
</feature>
<evidence type="ECO:0000313" key="2">
    <source>
        <dbReference type="EMBL" id="OAV86163.1"/>
    </source>
</evidence>
<feature type="region of interest" description="Disordered" evidence="1">
    <location>
        <begin position="220"/>
        <end position="255"/>
    </location>
</feature>
<dbReference type="OrthoDB" id="10413382at2759"/>
<gene>
    <name evidence="2" type="ORF">PTTG_12769</name>
</gene>
<dbReference type="EnsemblFungi" id="PTTG_12769-t43_1">
    <property type="protein sequence ID" value="PTTG_12769-t43_1-p1"/>
    <property type="gene ID" value="PTTG_12769"/>
</dbReference>
<accession>A0A180G2V7</accession>
<organism evidence="2">
    <name type="scientific">Puccinia triticina (isolate 1-1 / race 1 (BBBD))</name>
    <name type="common">Brown leaf rust fungus</name>
    <dbReference type="NCBI Taxonomy" id="630390"/>
    <lineage>
        <taxon>Eukaryota</taxon>
        <taxon>Fungi</taxon>
        <taxon>Dikarya</taxon>
        <taxon>Basidiomycota</taxon>
        <taxon>Pucciniomycotina</taxon>
        <taxon>Pucciniomycetes</taxon>
        <taxon>Pucciniales</taxon>
        <taxon>Pucciniaceae</taxon>
        <taxon>Puccinia</taxon>
    </lineage>
</organism>